<dbReference type="Proteomes" id="UP001060085">
    <property type="component" value="Linkage Group LG07"/>
</dbReference>
<keyword evidence="2" id="KW-1185">Reference proteome</keyword>
<evidence type="ECO:0000313" key="2">
    <source>
        <dbReference type="Proteomes" id="UP001060085"/>
    </source>
</evidence>
<gene>
    <name evidence="1" type="ORF">M9H77_32905</name>
</gene>
<sequence length="592" mass="65581">MTMQRSLCFNLKKHFLVNQRKPIHSLWRPISTITGISQENDLIPWTDIISGLNGAGVICEVALVKASQMINSGSKPNDYILVHLTRASTNRSCFSLGQQLHSYIVKSGYSSSTFVSSALTNFYVKFELINEAYKLFVEIPEPSLVSWNSLISGYIHSGNFRKALNLFLQLENSDHCPDAYSFTSALSACGRLGLLQLGESIHSKIVKLGVSCSVIVANCLIDMYGKCGELEDSIRVFHEMIDRDTISWNSIIAANARNARLEEALCLLQEMPEPDTISYNEVISGIAQFGKIEYAIDILLAMANPNSSSWNSIITGYVNRGRTSEALDFFIKMHLSGLQMDRFTYSSILSGIASLSAITWGILIHCCTVKCSLDGSVVVGSALIDMYSKCGRMNEAERVFQSLKSKNLITWNAMISGHAHYGDSNKVIQLFEQLITVKDLQPDGITFLNFLSACLHNGVPFEAADLYFQSMIKEYGIDPSAEHCSCMIRIMGREGKIDRAEKMIYELGFESSGAVWRALLSACVTCGNAQIAEVAAAKVIELEGDNEYVFVLMSNVYACKEKWKDVSQVRALMKERNVWKGAGNSRIELGNG</sequence>
<reference evidence="2" key="1">
    <citation type="journal article" date="2023" name="Nat. Plants">
        <title>Single-cell RNA sequencing provides a high-resolution roadmap for understanding the multicellular compartmentation of specialized metabolism.</title>
        <authorList>
            <person name="Sun S."/>
            <person name="Shen X."/>
            <person name="Li Y."/>
            <person name="Li Y."/>
            <person name="Wang S."/>
            <person name="Li R."/>
            <person name="Zhang H."/>
            <person name="Shen G."/>
            <person name="Guo B."/>
            <person name="Wei J."/>
            <person name="Xu J."/>
            <person name="St-Pierre B."/>
            <person name="Chen S."/>
            <person name="Sun C."/>
        </authorList>
    </citation>
    <scope>NUCLEOTIDE SEQUENCE [LARGE SCALE GENOMIC DNA]</scope>
</reference>
<accession>A0ACC0A8H3</accession>
<name>A0ACC0A8H3_CATRO</name>
<evidence type="ECO:0000313" key="1">
    <source>
        <dbReference type="EMBL" id="KAI5655718.1"/>
    </source>
</evidence>
<proteinExistence type="predicted"/>
<organism evidence="1 2">
    <name type="scientific">Catharanthus roseus</name>
    <name type="common">Madagascar periwinkle</name>
    <name type="synonym">Vinca rosea</name>
    <dbReference type="NCBI Taxonomy" id="4058"/>
    <lineage>
        <taxon>Eukaryota</taxon>
        <taxon>Viridiplantae</taxon>
        <taxon>Streptophyta</taxon>
        <taxon>Embryophyta</taxon>
        <taxon>Tracheophyta</taxon>
        <taxon>Spermatophyta</taxon>
        <taxon>Magnoliopsida</taxon>
        <taxon>eudicotyledons</taxon>
        <taxon>Gunneridae</taxon>
        <taxon>Pentapetalae</taxon>
        <taxon>asterids</taxon>
        <taxon>lamiids</taxon>
        <taxon>Gentianales</taxon>
        <taxon>Apocynaceae</taxon>
        <taxon>Rauvolfioideae</taxon>
        <taxon>Vinceae</taxon>
        <taxon>Catharanthinae</taxon>
        <taxon>Catharanthus</taxon>
    </lineage>
</organism>
<protein>
    <submittedName>
        <fullName evidence="1">Uncharacterized protein</fullName>
    </submittedName>
</protein>
<dbReference type="EMBL" id="CM044707">
    <property type="protein sequence ID" value="KAI5655718.1"/>
    <property type="molecule type" value="Genomic_DNA"/>
</dbReference>
<comment type="caution">
    <text evidence="1">The sequence shown here is derived from an EMBL/GenBank/DDBJ whole genome shotgun (WGS) entry which is preliminary data.</text>
</comment>